<dbReference type="InterPro" id="IPR010982">
    <property type="entry name" value="Lambda_DNA-bd_dom_sf"/>
</dbReference>
<organism evidence="2">
    <name type="scientific">Gallibacterium anatis</name>
    <dbReference type="NCBI Taxonomy" id="750"/>
    <lineage>
        <taxon>Bacteria</taxon>
        <taxon>Pseudomonadati</taxon>
        <taxon>Pseudomonadota</taxon>
        <taxon>Gammaproteobacteria</taxon>
        <taxon>Pasteurellales</taxon>
        <taxon>Pasteurellaceae</taxon>
        <taxon>Gallibacterium</taxon>
    </lineage>
</organism>
<dbReference type="EMBL" id="JADION010000060">
    <property type="protein sequence ID" value="MBF4103168.1"/>
    <property type="molecule type" value="Genomic_DNA"/>
</dbReference>
<dbReference type="InterPro" id="IPR001387">
    <property type="entry name" value="Cro/C1-type_HTH"/>
</dbReference>
<dbReference type="AlphaFoldDB" id="A0A930UX74"/>
<dbReference type="PROSITE" id="PS50943">
    <property type="entry name" value="HTH_CROC1"/>
    <property type="match status" value="1"/>
</dbReference>
<accession>A0A930UX74</accession>
<protein>
    <submittedName>
        <fullName evidence="2">Helix-turn-helix transcriptional regulator</fullName>
    </submittedName>
</protein>
<gene>
    <name evidence="2" type="ORF">INT80_15415</name>
</gene>
<evidence type="ECO:0000259" key="1">
    <source>
        <dbReference type="PROSITE" id="PS50943"/>
    </source>
</evidence>
<evidence type="ECO:0000313" key="2">
    <source>
        <dbReference type="EMBL" id="MBF4103168.1"/>
    </source>
</evidence>
<sequence>MDRAGQNSTQQNLAKHIGVSRQALNRLINGTRGMDIEIVTKIANAIGVEPSVFIEKEQVADASIYVKYKTDRTPTSRRICRLYGQLYLRRTKRIRD</sequence>
<dbReference type="Pfam" id="PF01381">
    <property type="entry name" value="HTH_3"/>
    <property type="match status" value="1"/>
</dbReference>
<dbReference type="SUPFAM" id="SSF47413">
    <property type="entry name" value="lambda repressor-like DNA-binding domains"/>
    <property type="match status" value="1"/>
</dbReference>
<proteinExistence type="predicted"/>
<reference evidence="2" key="1">
    <citation type="submission" date="2020-11" db="EMBL/GenBank/DDBJ databases">
        <title>Gallibacterium anatis 1637, full genome, WGS.</title>
        <authorList>
            <person name="Laishevtcev A.I."/>
            <person name="Yakimova E.A."/>
            <person name="Petkovich D."/>
            <person name="Stepanova T.V."/>
            <person name="Kalendr R.S."/>
            <person name="Rubalsky E.O."/>
            <person name="Zulkarneev E.R."/>
            <person name="Aleshkin A.V."/>
        </authorList>
    </citation>
    <scope>NUCLEOTIDE SEQUENCE</scope>
    <source>
        <strain evidence="2">1637</strain>
    </source>
</reference>
<feature type="domain" description="HTH cro/C1-type" evidence="1">
    <location>
        <begin position="9"/>
        <end position="53"/>
    </location>
</feature>
<dbReference type="Gene3D" id="1.10.260.40">
    <property type="entry name" value="lambda repressor-like DNA-binding domains"/>
    <property type="match status" value="1"/>
</dbReference>
<name>A0A930UX74_9PAST</name>
<dbReference type="CDD" id="cd00093">
    <property type="entry name" value="HTH_XRE"/>
    <property type="match status" value="1"/>
</dbReference>
<comment type="caution">
    <text evidence="2">The sequence shown here is derived from an EMBL/GenBank/DDBJ whole genome shotgun (WGS) entry which is preliminary data.</text>
</comment>
<dbReference type="SMART" id="SM00530">
    <property type="entry name" value="HTH_XRE"/>
    <property type="match status" value="1"/>
</dbReference>
<dbReference type="GO" id="GO:0003677">
    <property type="term" value="F:DNA binding"/>
    <property type="evidence" value="ECO:0007669"/>
    <property type="project" value="InterPro"/>
</dbReference>